<accession>A0A4Z0M9L6</accession>
<dbReference type="RefSeq" id="WP_135440798.1">
    <property type="nucleotide sequence ID" value="NZ_SRLE01000001.1"/>
</dbReference>
<feature type="domain" description="DUF11" evidence="2">
    <location>
        <begin position="562"/>
        <end position="681"/>
    </location>
</feature>
<dbReference type="InterPro" id="IPR001434">
    <property type="entry name" value="OmcB-like_DUF11"/>
</dbReference>
<feature type="chain" id="PRO_5021196910" description="DUF11 domain-containing protein" evidence="1">
    <location>
        <begin position="29"/>
        <end position="996"/>
    </location>
</feature>
<dbReference type="OrthoDB" id="28717at2"/>
<evidence type="ECO:0000259" key="2">
    <source>
        <dbReference type="Pfam" id="PF01345"/>
    </source>
</evidence>
<evidence type="ECO:0000256" key="1">
    <source>
        <dbReference type="SAM" id="SignalP"/>
    </source>
</evidence>
<feature type="signal peptide" evidence="1">
    <location>
        <begin position="1"/>
        <end position="28"/>
    </location>
</feature>
<keyword evidence="4" id="KW-1185">Reference proteome</keyword>
<dbReference type="Pfam" id="PF01345">
    <property type="entry name" value="DUF11"/>
    <property type="match status" value="1"/>
</dbReference>
<gene>
    <name evidence="3" type="ORF">E4634_01360</name>
</gene>
<organism evidence="3 4">
    <name type="scientific">Mangrovimicrobium sediminis</name>
    <dbReference type="NCBI Taxonomy" id="2562682"/>
    <lineage>
        <taxon>Bacteria</taxon>
        <taxon>Pseudomonadati</taxon>
        <taxon>Pseudomonadota</taxon>
        <taxon>Gammaproteobacteria</taxon>
        <taxon>Cellvibrionales</taxon>
        <taxon>Halieaceae</taxon>
        <taxon>Mangrovimicrobium</taxon>
    </lineage>
</organism>
<protein>
    <recommendedName>
        <fullName evidence="2">DUF11 domain-containing protein</fullName>
    </recommendedName>
</protein>
<reference evidence="3 4" key="1">
    <citation type="submission" date="2019-04" db="EMBL/GenBank/DDBJ databases">
        <title>Taxonomy of novel Haliea sp. from mangrove soil of West Coast of India.</title>
        <authorList>
            <person name="Verma A."/>
            <person name="Kumar P."/>
            <person name="Krishnamurthi S."/>
        </authorList>
    </citation>
    <scope>NUCLEOTIDE SEQUENCE [LARGE SCALE GENOMIC DNA]</scope>
    <source>
        <strain evidence="3 4">SAOS-164</strain>
    </source>
</reference>
<dbReference type="EMBL" id="SRLE01000001">
    <property type="protein sequence ID" value="TGD76221.1"/>
    <property type="molecule type" value="Genomic_DNA"/>
</dbReference>
<dbReference type="AlphaFoldDB" id="A0A4Z0M9L6"/>
<evidence type="ECO:0000313" key="3">
    <source>
        <dbReference type="EMBL" id="TGD76221.1"/>
    </source>
</evidence>
<dbReference type="Proteomes" id="UP000298050">
    <property type="component" value="Unassembled WGS sequence"/>
</dbReference>
<keyword evidence="1" id="KW-0732">Signal</keyword>
<comment type="caution">
    <text evidence="3">The sequence shown here is derived from an EMBL/GenBank/DDBJ whole genome shotgun (WGS) entry which is preliminary data.</text>
</comment>
<sequence length="996" mass="102522">MRKSNLRPFNQLLLLAGLTLLGAGQALAEGSRELHPASYPAGGARSNLDIQPGQRYLDRVKRVGFLYVYAEAGEYIALGSSNRGNGDSSDGDILVYDPQDFGIPGDETLPGSADFSCTNGTTASGNHSAGSSLGYIPSRAAELAGANSADNSTTVTDGYAPCAYQAPVTGIYGVLFGAASSGGGPTGSVATTDRSSNTVAAWEVSVRAAAGSVSNIPGRLYSYAFIGFTGGNDRPVYSSLYYVTRDGYRYRQDLRGLDPNGYLLYANTFGFLDNGEPLYKTIRGNNAQVSNLPAGVTAPPAEYPIFFSDIAPGQPAASEAEKILQALSIPLVPPSPQIANVQFRGRSSGTTTTTIGVGGTFSFTTTDTVSYQIVISRDGVDFDPANPANRQLTGIAFSGSHEVTWNGLDNDQLPFPARPEPYAFRAYGRNGEVHFPIVDAENNGRGGVVGGGPTVVRLNGSSPGDTTAFFDDRGYVTSSGVPVGDLNGLLCGAATPAPASPAYNLVGVDSTTVYRRWQDGNNANSDCNSSAGWGDAKAVNLWTYFLTPPHSADLYIEGLPVDLSTSVTVTALAEPGDPVQGSVSFANYGINPASGVTYQLQLPAGLGSVSFSNLPAGVSASYDNGSGVVSFSGLPTTLASGEAYTGMVFTYTAPASGPLPVQSSIDTTLLDYEPINDTASAVTAIGTVDMQARVSGVAASVEPGSAVSGSVEFSNLGVDDAIDPTYTIQFGAGATIPAAVQFSNLPAGASVSYDANTGIATLLGMPATAPAAAYYSLDFSFEARAAEGETMTITAQVGTASTDANPANDTDAAETVLAYPPSRRIDVTANAVCVNDTPYLEYSITPVGFTPGNLATVEWLGSDDSTVQTLVDQPLDSGLLLWPGAAVDGSGEPTAWPGWEMVAGQWVEVPSLVRPTATVRFSVNPSAEVSVAYPPPTEACNANPPGTISAAPGFGGDDAQAIPTLPLPALISLLLALGGLGAARLGSQGRGARQQD</sequence>
<evidence type="ECO:0000313" key="4">
    <source>
        <dbReference type="Proteomes" id="UP000298050"/>
    </source>
</evidence>
<proteinExistence type="predicted"/>
<name>A0A4Z0M9L6_9GAMM</name>